<comment type="caution">
    <text evidence="3">The sequence shown here is derived from an EMBL/GenBank/DDBJ whole genome shotgun (WGS) entry which is preliminary data.</text>
</comment>
<feature type="domain" description="Transposase IS116/IS110/IS902 C-terminal" evidence="2">
    <location>
        <begin position="73"/>
        <end position="146"/>
    </location>
</feature>
<feature type="coiled-coil region" evidence="1">
    <location>
        <begin position="33"/>
        <end position="60"/>
    </location>
</feature>
<organism evidence="3 4">
    <name type="scientific">Candidatus Ornithospirochaeta stercoripullorum</name>
    <dbReference type="NCBI Taxonomy" id="2840899"/>
    <lineage>
        <taxon>Bacteria</taxon>
        <taxon>Pseudomonadati</taxon>
        <taxon>Spirochaetota</taxon>
        <taxon>Spirochaetia</taxon>
        <taxon>Spirochaetales</taxon>
        <taxon>Spirochaetaceae</taxon>
        <taxon>Spirochaetaceae incertae sedis</taxon>
        <taxon>Candidatus Ornithospirochaeta</taxon>
    </lineage>
</organism>
<dbReference type="GO" id="GO:0006313">
    <property type="term" value="P:DNA transposition"/>
    <property type="evidence" value="ECO:0007669"/>
    <property type="project" value="InterPro"/>
</dbReference>
<sequence length="223" mass="25709">GRSYPDSGNYWTRRHREWLDSLKFEDRKLNHAYQSYLQQVKDLESKLALMDEEIENIADEERYKDKVDRLVCFKGIDTQTALTLVVEIGGFERFATAEQFASYIGLVPGEDSSGQKKRIGSITKEGNSRVRLVLTEAAKSIKRSSPFGKSKRIIARQKGQSPDIVAYADRGSKRIRQKMARMGSAWQEQERIYNSRSKGACVLRMGNDDRQYCLRQIEARERT</sequence>
<feature type="non-terminal residue" evidence="3">
    <location>
        <position position="1"/>
    </location>
</feature>
<accession>A0A9D9H5N1</accession>
<dbReference type="GO" id="GO:0004803">
    <property type="term" value="F:transposase activity"/>
    <property type="evidence" value="ECO:0007669"/>
    <property type="project" value="InterPro"/>
</dbReference>
<dbReference type="InterPro" id="IPR003346">
    <property type="entry name" value="Transposase_20"/>
</dbReference>
<reference evidence="3" key="2">
    <citation type="journal article" date="2021" name="PeerJ">
        <title>Extensive microbial diversity within the chicken gut microbiome revealed by metagenomics and culture.</title>
        <authorList>
            <person name="Gilroy R."/>
            <person name="Ravi A."/>
            <person name="Getino M."/>
            <person name="Pursley I."/>
            <person name="Horton D.L."/>
            <person name="Alikhan N.F."/>
            <person name="Baker D."/>
            <person name="Gharbi K."/>
            <person name="Hall N."/>
            <person name="Watson M."/>
            <person name="Adriaenssens E.M."/>
            <person name="Foster-Nyarko E."/>
            <person name="Jarju S."/>
            <person name="Secka A."/>
            <person name="Antonio M."/>
            <person name="Oren A."/>
            <person name="Chaudhuri R.R."/>
            <person name="La Ragione R."/>
            <person name="Hildebrand F."/>
            <person name="Pallen M.J."/>
        </authorList>
    </citation>
    <scope>NUCLEOTIDE SEQUENCE</scope>
    <source>
        <strain evidence="3">7293</strain>
    </source>
</reference>
<dbReference type="Proteomes" id="UP000823615">
    <property type="component" value="Unassembled WGS sequence"/>
</dbReference>
<name>A0A9D9H5N1_9SPIO</name>
<evidence type="ECO:0000313" key="4">
    <source>
        <dbReference type="Proteomes" id="UP000823615"/>
    </source>
</evidence>
<evidence type="ECO:0000256" key="1">
    <source>
        <dbReference type="SAM" id="Coils"/>
    </source>
</evidence>
<dbReference type="PANTHER" id="PTHR33055:SF13">
    <property type="entry name" value="TRANSPOSASE"/>
    <property type="match status" value="1"/>
</dbReference>
<keyword evidence="1" id="KW-0175">Coiled coil</keyword>
<protein>
    <submittedName>
        <fullName evidence="3">IS110 family transposase</fullName>
    </submittedName>
</protein>
<dbReference type="InterPro" id="IPR047650">
    <property type="entry name" value="Transpos_IS110"/>
</dbReference>
<dbReference type="AlphaFoldDB" id="A0A9D9H5N1"/>
<proteinExistence type="predicted"/>
<reference evidence="3" key="1">
    <citation type="submission" date="2020-10" db="EMBL/GenBank/DDBJ databases">
        <authorList>
            <person name="Gilroy R."/>
        </authorList>
    </citation>
    <scope>NUCLEOTIDE SEQUENCE</scope>
    <source>
        <strain evidence="3">7293</strain>
    </source>
</reference>
<dbReference type="Pfam" id="PF02371">
    <property type="entry name" value="Transposase_20"/>
    <property type="match status" value="1"/>
</dbReference>
<dbReference type="GO" id="GO:0003677">
    <property type="term" value="F:DNA binding"/>
    <property type="evidence" value="ECO:0007669"/>
    <property type="project" value="InterPro"/>
</dbReference>
<evidence type="ECO:0000313" key="3">
    <source>
        <dbReference type="EMBL" id="MBO8436102.1"/>
    </source>
</evidence>
<evidence type="ECO:0000259" key="2">
    <source>
        <dbReference type="Pfam" id="PF02371"/>
    </source>
</evidence>
<gene>
    <name evidence="3" type="ORF">IAA97_03895</name>
</gene>
<dbReference type="EMBL" id="JADIMT010000052">
    <property type="protein sequence ID" value="MBO8436102.1"/>
    <property type="molecule type" value="Genomic_DNA"/>
</dbReference>
<dbReference type="PANTHER" id="PTHR33055">
    <property type="entry name" value="TRANSPOSASE FOR INSERTION SEQUENCE ELEMENT IS1111A"/>
    <property type="match status" value="1"/>
</dbReference>